<evidence type="ECO:0000256" key="2">
    <source>
        <dbReference type="ARBA" id="ARBA00004653"/>
    </source>
</evidence>
<proteinExistence type="predicted"/>
<evidence type="ECO:0000256" key="1">
    <source>
        <dbReference type="ARBA" id="ARBA00004586"/>
    </source>
</evidence>
<organism evidence="13 14">
    <name type="scientific">Delitschia confertaspora ATCC 74209</name>
    <dbReference type="NCBI Taxonomy" id="1513339"/>
    <lineage>
        <taxon>Eukaryota</taxon>
        <taxon>Fungi</taxon>
        <taxon>Dikarya</taxon>
        <taxon>Ascomycota</taxon>
        <taxon>Pezizomycotina</taxon>
        <taxon>Dothideomycetes</taxon>
        <taxon>Pleosporomycetidae</taxon>
        <taxon>Pleosporales</taxon>
        <taxon>Delitschiaceae</taxon>
        <taxon>Delitschia</taxon>
    </lineage>
</organism>
<dbReference type="Proteomes" id="UP000799536">
    <property type="component" value="Unassembled WGS sequence"/>
</dbReference>
<dbReference type="GO" id="GO:0032934">
    <property type="term" value="F:sterol binding"/>
    <property type="evidence" value="ECO:0007669"/>
    <property type="project" value="InterPro"/>
</dbReference>
<keyword evidence="10" id="KW-0325">Glycoprotein</keyword>
<feature type="domain" description="SSD" evidence="12">
    <location>
        <begin position="278"/>
        <end position="436"/>
    </location>
</feature>
<keyword evidence="5" id="KW-0677">Repeat</keyword>
<dbReference type="EMBL" id="ML994051">
    <property type="protein sequence ID" value="KAF2199878.1"/>
    <property type="molecule type" value="Genomic_DNA"/>
</dbReference>
<keyword evidence="8" id="KW-0333">Golgi apparatus</keyword>
<reference evidence="13" key="1">
    <citation type="journal article" date="2020" name="Stud. Mycol.">
        <title>101 Dothideomycetes genomes: a test case for predicting lifestyles and emergence of pathogens.</title>
        <authorList>
            <person name="Haridas S."/>
            <person name="Albert R."/>
            <person name="Binder M."/>
            <person name="Bloem J."/>
            <person name="Labutti K."/>
            <person name="Salamov A."/>
            <person name="Andreopoulos B."/>
            <person name="Baker S."/>
            <person name="Barry K."/>
            <person name="Bills G."/>
            <person name="Bluhm B."/>
            <person name="Cannon C."/>
            <person name="Castanera R."/>
            <person name="Culley D."/>
            <person name="Daum C."/>
            <person name="Ezra D."/>
            <person name="Gonzalez J."/>
            <person name="Henrissat B."/>
            <person name="Kuo A."/>
            <person name="Liang C."/>
            <person name="Lipzen A."/>
            <person name="Lutzoni F."/>
            <person name="Magnuson J."/>
            <person name="Mondo S."/>
            <person name="Nolan M."/>
            <person name="Ohm R."/>
            <person name="Pangilinan J."/>
            <person name="Park H.-J."/>
            <person name="Ramirez L."/>
            <person name="Alfaro M."/>
            <person name="Sun H."/>
            <person name="Tritt A."/>
            <person name="Yoshinaga Y."/>
            <person name="Zwiers L.-H."/>
            <person name="Turgeon B."/>
            <person name="Goodwin S."/>
            <person name="Spatafora J."/>
            <person name="Crous P."/>
            <person name="Grigoriev I."/>
        </authorList>
    </citation>
    <scope>NUCLEOTIDE SEQUENCE</scope>
    <source>
        <strain evidence="13">ATCC 74209</strain>
    </source>
</reference>
<accession>A0A9P4JI56</accession>
<dbReference type="PANTHER" id="PTHR46378:SF1">
    <property type="entry name" value="STEROL REGULATORY ELEMENT-BINDING PROTEIN CLEAVAGE-ACTIVATING PROTEIN"/>
    <property type="match status" value="1"/>
</dbReference>
<evidence type="ECO:0000256" key="10">
    <source>
        <dbReference type="ARBA" id="ARBA00023180"/>
    </source>
</evidence>
<keyword evidence="7 11" id="KW-1133">Transmembrane helix</keyword>
<feature type="transmembrane region" description="Helical" evidence="11">
    <location>
        <begin position="605"/>
        <end position="628"/>
    </location>
</feature>
<evidence type="ECO:0000256" key="4">
    <source>
        <dbReference type="ARBA" id="ARBA00022692"/>
    </source>
</evidence>
<evidence type="ECO:0000313" key="13">
    <source>
        <dbReference type="EMBL" id="KAF2199878.1"/>
    </source>
</evidence>
<evidence type="ECO:0000313" key="14">
    <source>
        <dbReference type="Proteomes" id="UP000799536"/>
    </source>
</evidence>
<dbReference type="InterPro" id="IPR053958">
    <property type="entry name" value="HMGCR/SNAP/NPC1-like_SSD"/>
</dbReference>
<sequence>MIWYILYPFRGTTEPPKLSPEHPIRRAFELHGRATARHWLCTILFSVTISVLLCYPAFFHPDSPAATGLRSLPRHVWTTVTEFEGNGNADVEMHQVWVHGDYMKAIDPQVLQQGLYVQNELIADGFDDDKDPALSLNPQWGLDGQGCASNTKGVSWGFHSPLMYWECSQAILAADSDLLATINNRSEQQTFLNFTLRPSSLFAGKAFEKTKLRAADALVITLFDKTNSSHSTLGKTWQLRSKALATNLSPEWSIYPKDGQVVNSRLYEFRFKPMSIYDDLSLALVYFFMTAYVLHRLGGIRAIKSKVGLVIAIFFKMTVSVIASFTVCSFLGINLSHIPREVFPFVVMVFGIGNIFRLLNAILATPSEMPPVQRISTSIGEVGHKSLAKAFQNLALCYILSRFATPWVKPFCAFAAVTLVFDFVFHITFFLAVLSVEVQRMELQDSLARVSNVQLFDKKTKRERKSWLAVLQLGQLPFSTRLAGSAGIASFISALNWHFFDSANQTLSLRGLLYRLLAREPRTSNTPSWSPPPINQARSPAQWLSMQDHNTAKELIDFIKPGAHSFIARVYNPLLIVLNSPDGRKATQKANSLLEKVRHLAHEHAFHAALLVVFTIAGITLLMNYLLWNGAPKNIEDESSKTALFSVKNLPISHSLDIVRLAASGNGHFVSVSLDRSTSVWLYGPGKGYAHTAIRTADMVPKVWPIISSTMDESGILLAICNPEGQIGFFSLATHRFILFPTINLKGQQPLLFSLAWIRSGDQDNLTLFIVTPDGYLTEIEAMTGTRRSRRICLSPITSAMLFACAKGGLSLVFTSKIGLVHILTPLESTQTTSEPVPGFDPRSLDDGQNSGIRSVFGIPGLCLIFLLRGEEVDVVNFQRRALLHTLSIGKMKSNSFRIIHSARRVCSCGAPAVHSLSVVYTDPHTNHMIMQTSTIDDTPTSQICLNSESSRPSQHECKGLDHATVAAHCVNPAGAWETTYAQEVIGVRKSPSLSIHSLTSAAGTSYSTSAANALSKVRARGISRPSPDRHAASDQWEVWSMTASGEFHSRPLLADFIEDDATQRQDAQEELFVAHPGPIARLGQRSVAVAFGNMVKIITLGKEWFEGTAEGNSDQAIASYQWRARRSADRKRH</sequence>
<dbReference type="AlphaFoldDB" id="A0A9P4JI56"/>
<dbReference type="GO" id="GO:0045540">
    <property type="term" value="P:regulation of cholesterol biosynthetic process"/>
    <property type="evidence" value="ECO:0007669"/>
    <property type="project" value="TreeGrafter"/>
</dbReference>
<dbReference type="GO" id="GO:0032933">
    <property type="term" value="P:SREBP signaling pathway"/>
    <property type="evidence" value="ECO:0007669"/>
    <property type="project" value="InterPro"/>
</dbReference>
<evidence type="ECO:0000256" key="6">
    <source>
        <dbReference type="ARBA" id="ARBA00022824"/>
    </source>
</evidence>
<feature type="transmembrane region" description="Helical" evidence="11">
    <location>
        <begin position="307"/>
        <end position="333"/>
    </location>
</feature>
<gene>
    <name evidence="13" type="ORF">GQ43DRAFT_397754</name>
</gene>
<dbReference type="PROSITE" id="PS50156">
    <property type="entry name" value="SSD"/>
    <property type="match status" value="1"/>
</dbReference>
<dbReference type="SUPFAM" id="SSF50978">
    <property type="entry name" value="WD40 repeat-like"/>
    <property type="match status" value="1"/>
</dbReference>
<evidence type="ECO:0000259" key="12">
    <source>
        <dbReference type="PROSITE" id="PS50156"/>
    </source>
</evidence>
<evidence type="ECO:0000256" key="5">
    <source>
        <dbReference type="ARBA" id="ARBA00022737"/>
    </source>
</evidence>
<protein>
    <recommendedName>
        <fullName evidence="12">SSD domain-containing protein</fullName>
    </recommendedName>
</protein>
<dbReference type="PANTHER" id="PTHR46378">
    <property type="entry name" value="STEROL REGULATORY ELEMENT-BINDING PROTEIN CLEAVAGE-ACTIVATING PROTEIN"/>
    <property type="match status" value="1"/>
</dbReference>
<dbReference type="OrthoDB" id="1914839at2759"/>
<dbReference type="GO" id="GO:0005789">
    <property type="term" value="C:endoplasmic reticulum membrane"/>
    <property type="evidence" value="ECO:0007669"/>
    <property type="project" value="UniProtKB-SubCell"/>
</dbReference>
<keyword evidence="9 11" id="KW-0472">Membrane</keyword>
<keyword evidence="3" id="KW-0853">WD repeat</keyword>
<evidence type="ECO:0000256" key="3">
    <source>
        <dbReference type="ARBA" id="ARBA00022574"/>
    </source>
</evidence>
<feature type="transmembrane region" description="Helical" evidence="11">
    <location>
        <begin position="345"/>
        <end position="365"/>
    </location>
</feature>
<comment type="caution">
    <text evidence="13">The sequence shown here is derived from an EMBL/GenBank/DDBJ whole genome shotgun (WGS) entry which is preliminary data.</text>
</comment>
<keyword evidence="6" id="KW-0256">Endoplasmic reticulum</keyword>
<dbReference type="InterPro" id="IPR000731">
    <property type="entry name" value="SSD"/>
</dbReference>
<evidence type="ECO:0000256" key="7">
    <source>
        <dbReference type="ARBA" id="ARBA00022989"/>
    </source>
</evidence>
<feature type="transmembrane region" description="Helical" evidence="11">
    <location>
        <begin position="274"/>
        <end position="295"/>
    </location>
</feature>
<comment type="subcellular location">
    <subcellularLocation>
        <location evidence="1">Endoplasmic reticulum membrane</location>
    </subcellularLocation>
    <subcellularLocation>
        <location evidence="2">Golgi apparatus membrane</location>
        <topology evidence="2">Multi-pass membrane protein</topology>
    </subcellularLocation>
</comment>
<dbReference type="GO" id="GO:0032936">
    <property type="term" value="C:SREBP-SCAP complex"/>
    <property type="evidence" value="ECO:0007669"/>
    <property type="project" value="TreeGrafter"/>
</dbReference>
<evidence type="ECO:0000256" key="11">
    <source>
        <dbReference type="SAM" id="Phobius"/>
    </source>
</evidence>
<dbReference type="SUPFAM" id="SSF82866">
    <property type="entry name" value="Multidrug efflux transporter AcrB transmembrane domain"/>
    <property type="match status" value="1"/>
</dbReference>
<evidence type="ECO:0000256" key="8">
    <source>
        <dbReference type="ARBA" id="ARBA00023034"/>
    </source>
</evidence>
<dbReference type="InterPro" id="IPR036322">
    <property type="entry name" value="WD40_repeat_dom_sf"/>
</dbReference>
<dbReference type="InterPro" id="IPR030225">
    <property type="entry name" value="SCAP"/>
</dbReference>
<evidence type="ECO:0000256" key="9">
    <source>
        <dbReference type="ARBA" id="ARBA00023136"/>
    </source>
</evidence>
<dbReference type="Pfam" id="PF12349">
    <property type="entry name" value="Sterol-sensing"/>
    <property type="match status" value="1"/>
</dbReference>
<feature type="transmembrane region" description="Helical" evidence="11">
    <location>
        <begin position="411"/>
        <end position="434"/>
    </location>
</feature>
<keyword evidence="4 11" id="KW-0812">Transmembrane</keyword>
<name>A0A9P4JI56_9PLEO</name>
<feature type="transmembrane region" description="Helical" evidence="11">
    <location>
        <begin position="39"/>
        <end position="58"/>
    </location>
</feature>
<dbReference type="GO" id="GO:0000139">
    <property type="term" value="C:Golgi membrane"/>
    <property type="evidence" value="ECO:0007669"/>
    <property type="project" value="UniProtKB-SubCell"/>
</dbReference>
<keyword evidence="14" id="KW-1185">Reference proteome</keyword>